<feature type="domain" description="Calcineurin-like phosphoesterase" evidence="2">
    <location>
        <begin position="36"/>
        <end position="234"/>
    </location>
</feature>
<dbReference type="InterPro" id="IPR006311">
    <property type="entry name" value="TAT_signal"/>
</dbReference>
<accession>A0A327WA45</accession>
<dbReference type="EMBL" id="QLMA01000001">
    <property type="protein sequence ID" value="RAJ87587.1"/>
    <property type="molecule type" value="Genomic_DNA"/>
</dbReference>
<evidence type="ECO:0000259" key="2">
    <source>
        <dbReference type="Pfam" id="PF00149"/>
    </source>
</evidence>
<dbReference type="PANTHER" id="PTHR43143:SF1">
    <property type="entry name" value="SERINE_THREONINE-PROTEIN PHOSPHATASE CPPED1"/>
    <property type="match status" value="1"/>
</dbReference>
<evidence type="ECO:0000313" key="3">
    <source>
        <dbReference type="EMBL" id="RAJ87587.1"/>
    </source>
</evidence>
<gene>
    <name evidence="3" type="ORF">CLV59_101346</name>
</gene>
<dbReference type="InterPro" id="IPR004843">
    <property type="entry name" value="Calcineurin-like_PHP"/>
</dbReference>
<evidence type="ECO:0000256" key="1">
    <source>
        <dbReference type="SAM" id="SignalP"/>
    </source>
</evidence>
<dbReference type="OrthoDB" id="9791866at2"/>
<dbReference type="Pfam" id="PF00149">
    <property type="entry name" value="Metallophos"/>
    <property type="match status" value="1"/>
</dbReference>
<dbReference type="PANTHER" id="PTHR43143">
    <property type="entry name" value="METALLOPHOSPHOESTERASE, CALCINEURIN SUPERFAMILY"/>
    <property type="match status" value="1"/>
</dbReference>
<dbReference type="RefSeq" id="WP_111590268.1">
    <property type="nucleotide sequence ID" value="NZ_QLMA01000001.1"/>
</dbReference>
<protein>
    <submittedName>
        <fullName evidence="3">Calcineurin-like phosphoesterase family protein</fullName>
    </submittedName>
</protein>
<keyword evidence="1" id="KW-0732">Signal</keyword>
<name>A0A327WA45_9BACT</name>
<reference evidence="3 4" key="1">
    <citation type="submission" date="2018-06" db="EMBL/GenBank/DDBJ databases">
        <title>Genomic Encyclopedia of Archaeal and Bacterial Type Strains, Phase II (KMG-II): from individual species to whole genera.</title>
        <authorList>
            <person name="Goeker M."/>
        </authorList>
    </citation>
    <scope>NUCLEOTIDE SEQUENCE [LARGE SCALE GENOMIC DNA]</scope>
    <source>
        <strain evidence="3 4">DSM 29821</strain>
    </source>
</reference>
<dbReference type="Gene3D" id="3.60.21.10">
    <property type="match status" value="1"/>
</dbReference>
<organism evidence="3 4">
    <name type="scientific">Chitinophaga dinghuensis</name>
    <dbReference type="NCBI Taxonomy" id="1539050"/>
    <lineage>
        <taxon>Bacteria</taxon>
        <taxon>Pseudomonadati</taxon>
        <taxon>Bacteroidota</taxon>
        <taxon>Chitinophagia</taxon>
        <taxon>Chitinophagales</taxon>
        <taxon>Chitinophagaceae</taxon>
        <taxon>Chitinophaga</taxon>
    </lineage>
</organism>
<comment type="caution">
    <text evidence="3">The sequence shown here is derived from an EMBL/GenBank/DDBJ whole genome shotgun (WGS) entry which is preliminary data.</text>
</comment>
<feature type="chain" id="PRO_5016389143" evidence="1">
    <location>
        <begin position="27"/>
        <end position="296"/>
    </location>
</feature>
<evidence type="ECO:0000313" key="4">
    <source>
        <dbReference type="Proteomes" id="UP000249819"/>
    </source>
</evidence>
<dbReference type="InterPro" id="IPR051918">
    <property type="entry name" value="STPP_CPPED1"/>
</dbReference>
<keyword evidence="4" id="KW-1185">Reference proteome</keyword>
<dbReference type="PROSITE" id="PS51318">
    <property type="entry name" value="TAT"/>
    <property type="match status" value="1"/>
</dbReference>
<dbReference type="InterPro" id="IPR029052">
    <property type="entry name" value="Metallo-depent_PP-like"/>
</dbReference>
<proteinExistence type="predicted"/>
<dbReference type="SUPFAM" id="SSF56300">
    <property type="entry name" value="Metallo-dependent phosphatases"/>
    <property type="match status" value="1"/>
</dbReference>
<dbReference type="GO" id="GO:0016787">
    <property type="term" value="F:hydrolase activity"/>
    <property type="evidence" value="ECO:0007669"/>
    <property type="project" value="InterPro"/>
</dbReference>
<feature type="signal peptide" evidence="1">
    <location>
        <begin position="1"/>
        <end position="26"/>
    </location>
</feature>
<dbReference type="AlphaFoldDB" id="A0A327WA45"/>
<sequence length="296" mass="33316">MNRRDILKRTGLLAAGSLLGPVAASAATGKQSPVLTIAHITDVHIREDLNAPARFKKCLEEIKKQKIDFFLNGGDSIFDASYDNVTRDRVTQLWGIWDDCISTIKSYDIYSCLGNHDMWWKAPSKEDSMYGKDYVVKRLNIPHRYYSFSRKGWHFIILDGNNDNVSLDEEQYKWLEKDLQSLPAGTPTLVMSHYPILGITPILVGGGHSDHSKLKALFYQHRDKVKVCLSGHNHLSDNAVYNGVRYCCNGAMSGFWWGAGDKESAGEGYYLETPPGYAILKLYADGKVENDYIAHS</sequence>
<dbReference type="Proteomes" id="UP000249819">
    <property type="component" value="Unassembled WGS sequence"/>
</dbReference>